<dbReference type="InterPro" id="IPR047241">
    <property type="entry name" value="KIF11-like_kin_motor_dom"/>
</dbReference>
<dbReference type="GeneID" id="19973570"/>
<dbReference type="CDD" id="cd01364">
    <property type="entry name" value="KISc_BimC_Eg5"/>
    <property type="match status" value="1"/>
</dbReference>
<evidence type="ECO:0000256" key="13">
    <source>
        <dbReference type="ARBA" id="ARBA00034704"/>
    </source>
</evidence>
<evidence type="ECO:0000256" key="3">
    <source>
        <dbReference type="ARBA" id="ARBA00022553"/>
    </source>
</evidence>
<feature type="compositionally biased region" description="Basic and acidic residues" evidence="16">
    <location>
        <begin position="624"/>
        <end position="634"/>
    </location>
</feature>
<dbReference type="GO" id="GO:0072686">
    <property type="term" value="C:mitotic spindle"/>
    <property type="evidence" value="ECO:0007669"/>
    <property type="project" value="TreeGrafter"/>
</dbReference>
<keyword evidence="5" id="KW-0493">Microtubule</keyword>
<keyword evidence="12" id="KW-0131">Cell cycle</keyword>
<feature type="coiled-coil region" evidence="15">
    <location>
        <begin position="706"/>
        <end position="766"/>
    </location>
</feature>
<evidence type="ECO:0000256" key="11">
    <source>
        <dbReference type="ARBA" id="ARBA00023212"/>
    </source>
</evidence>
<protein>
    <recommendedName>
        <fullName evidence="17">Kinesin motor domain-containing protein</fullName>
    </recommendedName>
</protein>
<keyword evidence="8 14" id="KW-0067">ATP-binding</keyword>
<dbReference type="InterPro" id="IPR001752">
    <property type="entry name" value="Kinesin_motor_dom"/>
</dbReference>
<evidence type="ECO:0000256" key="15">
    <source>
        <dbReference type="SAM" id="Coils"/>
    </source>
</evidence>
<proteinExistence type="inferred from homology"/>
<dbReference type="RefSeq" id="XP_008718789.1">
    <property type="nucleotide sequence ID" value="XM_008720567.1"/>
</dbReference>
<dbReference type="FunFam" id="3.40.850.10:FF:000051">
    <property type="entry name" value="Kinesin-like protein bimC"/>
    <property type="match status" value="1"/>
</dbReference>
<dbReference type="Pfam" id="PF00225">
    <property type="entry name" value="Kinesin"/>
    <property type="match status" value="1"/>
</dbReference>
<dbReference type="Proteomes" id="UP000030752">
    <property type="component" value="Unassembled WGS sequence"/>
</dbReference>
<feature type="region of interest" description="Disordered" evidence="16">
    <location>
        <begin position="1004"/>
        <end position="1052"/>
    </location>
</feature>
<evidence type="ECO:0000256" key="8">
    <source>
        <dbReference type="ARBA" id="ARBA00022840"/>
    </source>
</evidence>
<dbReference type="HOGENOM" id="CLU_001485_33_2_1"/>
<keyword evidence="6 14" id="KW-0547">Nucleotide-binding</keyword>
<evidence type="ECO:0000313" key="19">
    <source>
        <dbReference type="Proteomes" id="UP000030752"/>
    </source>
</evidence>
<evidence type="ECO:0000256" key="6">
    <source>
        <dbReference type="ARBA" id="ARBA00022741"/>
    </source>
</evidence>
<gene>
    <name evidence="18" type="ORF">HMPREF1541_06231</name>
</gene>
<feature type="region of interest" description="Disordered" evidence="16">
    <location>
        <begin position="1"/>
        <end position="46"/>
    </location>
</feature>
<keyword evidence="19" id="KW-1185">Reference proteome</keyword>
<reference evidence="18 19" key="1">
    <citation type="submission" date="2013-03" db="EMBL/GenBank/DDBJ databases">
        <title>The Genome Sequence of Phialophora europaea CBS 101466.</title>
        <authorList>
            <consortium name="The Broad Institute Genomics Platform"/>
            <person name="Cuomo C."/>
            <person name="de Hoog S."/>
            <person name="Gorbushina A."/>
            <person name="Walker B."/>
            <person name="Young S.K."/>
            <person name="Zeng Q."/>
            <person name="Gargeya S."/>
            <person name="Fitzgerald M."/>
            <person name="Haas B."/>
            <person name="Abouelleil A."/>
            <person name="Allen A.W."/>
            <person name="Alvarado L."/>
            <person name="Arachchi H.M."/>
            <person name="Berlin A.M."/>
            <person name="Chapman S.B."/>
            <person name="Gainer-Dewar J."/>
            <person name="Goldberg J."/>
            <person name="Griggs A."/>
            <person name="Gujja S."/>
            <person name="Hansen M."/>
            <person name="Howarth C."/>
            <person name="Imamovic A."/>
            <person name="Ireland A."/>
            <person name="Larimer J."/>
            <person name="McCowan C."/>
            <person name="Murphy C."/>
            <person name="Pearson M."/>
            <person name="Poon T.W."/>
            <person name="Priest M."/>
            <person name="Roberts A."/>
            <person name="Saif S."/>
            <person name="Shea T."/>
            <person name="Sisk P."/>
            <person name="Sykes S."/>
            <person name="Wortman J."/>
            <person name="Nusbaum C."/>
            <person name="Birren B."/>
        </authorList>
    </citation>
    <scope>NUCLEOTIDE SEQUENCE [LARGE SCALE GENOMIC DNA]</scope>
    <source>
        <strain evidence="18 19">CBS 101466</strain>
    </source>
</reference>
<dbReference type="SMART" id="SM00129">
    <property type="entry name" value="KISc"/>
    <property type="match status" value="1"/>
</dbReference>
<dbReference type="GO" id="GO:0008017">
    <property type="term" value="F:microtubule binding"/>
    <property type="evidence" value="ECO:0007669"/>
    <property type="project" value="InterPro"/>
</dbReference>
<evidence type="ECO:0000256" key="16">
    <source>
        <dbReference type="SAM" id="MobiDB-lite"/>
    </source>
</evidence>
<comment type="subcellular location">
    <subcellularLocation>
        <location evidence="1">Cytoplasm</location>
        <location evidence="1">Cytoskeleton</location>
    </subcellularLocation>
</comment>
<keyword evidence="7" id="KW-0498">Mitosis</keyword>
<dbReference type="PROSITE" id="PS00411">
    <property type="entry name" value="KINESIN_MOTOR_1"/>
    <property type="match status" value="1"/>
</dbReference>
<dbReference type="VEuPathDB" id="FungiDB:HMPREF1541_06231"/>
<evidence type="ECO:0000256" key="5">
    <source>
        <dbReference type="ARBA" id="ARBA00022701"/>
    </source>
</evidence>
<accession>W2RPE7</accession>
<dbReference type="GO" id="GO:0005876">
    <property type="term" value="C:spindle microtubule"/>
    <property type="evidence" value="ECO:0007669"/>
    <property type="project" value="TreeGrafter"/>
</dbReference>
<dbReference type="STRING" id="1220924.W2RPE7"/>
<evidence type="ECO:0000259" key="17">
    <source>
        <dbReference type="PROSITE" id="PS50067"/>
    </source>
</evidence>
<dbReference type="GO" id="GO:0007018">
    <property type="term" value="P:microtubule-based movement"/>
    <property type="evidence" value="ECO:0007669"/>
    <property type="project" value="InterPro"/>
</dbReference>
<evidence type="ECO:0000256" key="2">
    <source>
        <dbReference type="ARBA" id="ARBA00022490"/>
    </source>
</evidence>
<dbReference type="InParanoid" id="W2RPE7"/>
<evidence type="ECO:0000256" key="9">
    <source>
        <dbReference type="ARBA" id="ARBA00023054"/>
    </source>
</evidence>
<dbReference type="PANTHER" id="PTHR47970">
    <property type="entry name" value="KINESIN-LIKE PROTEIN KIF11"/>
    <property type="match status" value="1"/>
</dbReference>
<keyword evidence="9 15" id="KW-0175">Coiled coil</keyword>
<dbReference type="AlphaFoldDB" id="W2RPE7"/>
<dbReference type="EMBL" id="KB822722">
    <property type="protein sequence ID" value="ETN38200.1"/>
    <property type="molecule type" value="Genomic_DNA"/>
</dbReference>
<dbReference type="InterPro" id="IPR027417">
    <property type="entry name" value="P-loop_NTPase"/>
</dbReference>
<dbReference type="InterPro" id="IPR036961">
    <property type="entry name" value="Kinesin_motor_dom_sf"/>
</dbReference>
<keyword evidence="4" id="KW-0132">Cell division</keyword>
<name>W2RPE7_CYPE1</name>
<dbReference type="eggNOG" id="KOG0243">
    <property type="taxonomic scope" value="Eukaryota"/>
</dbReference>
<evidence type="ECO:0000256" key="4">
    <source>
        <dbReference type="ARBA" id="ARBA00022618"/>
    </source>
</evidence>
<dbReference type="GO" id="GO:0008574">
    <property type="term" value="F:plus-end-directed microtubule motor activity"/>
    <property type="evidence" value="ECO:0007669"/>
    <property type="project" value="TreeGrafter"/>
</dbReference>
<evidence type="ECO:0000256" key="7">
    <source>
        <dbReference type="ARBA" id="ARBA00022776"/>
    </source>
</evidence>
<feature type="binding site" evidence="14">
    <location>
        <begin position="135"/>
        <end position="142"/>
    </location>
    <ligand>
        <name>ATP</name>
        <dbReference type="ChEBI" id="CHEBI:30616"/>
    </ligand>
</feature>
<dbReference type="InterPro" id="IPR025901">
    <property type="entry name" value="Kinesin-assoc_MT-bd_dom"/>
</dbReference>
<dbReference type="GO" id="GO:0005634">
    <property type="term" value="C:nucleus"/>
    <property type="evidence" value="ECO:0007669"/>
    <property type="project" value="TreeGrafter"/>
</dbReference>
<dbReference type="Pfam" id="PF13931">
    <property type="entry name" value="Microtub_bind"/>
    <property type="match status" value="1"/>
</dbReference>
<keyword evidence="2" id="KW-0963">Cytoplasm</keyword>
<dbReference type="InterPro" id="IPR019821">
    <property type="entry name" value="Kinesin_motor_CS"/>
</dbReference>
<comment type="similarity">
    <text evidence="13">Belongs to the TRAFAC class myosin-kinesin ATPase superfamily. Kinesin family. KIN-5/BimC subfamily.</text>
</comment>
<dbReference type="PRINTS" id="PR00380">
    <property type="entry name" value="KINESINHEAVY"/>
</dbReference>
<evidence type="ECO:0000256" key="12">
    <source>
        <dbReference type="ARBA" id="ARBA00023306"/>
    </source>
</evidence>
<keyword evidence="11" id="KW-0206">Cytoskeleton</keyword>
<dbReference type="FunCoup" id="W2RPE7">
    <property type="interactions" value="1015"/>
</dbReference>
<dbReference type="InterPro" id="IPR047149">
    <property type="entry name" value="KIF11-like"/>
</dbReference>
<dbReference type="SUPFAM" id="SSF52540">
    <property type="entry name" value="P-loop containing nucleoside triphosphate hydrolases"/>
    <property type="match status" value="1"/>
</dbReference>
<dbReference type="GO" id="GO:0005524">
    <property type="term" value="F:ATP binding"/>
    <property type="evidence" value="ECO:0007669"/>
    <property type="project" value="UniProtKB-UniRule"/>
</dbReference>
<dbReference type="OrthoDB" id="3176171at2759"/>
<dbReference type="PROSITE" id="PS50067">
    <property type="entry name" value="KINESIN_MOTOR_2"/>
    <property type="match status" value="1"/>
</dbReference>
<dbReference type="GO" id="GO:0051301">
    <property type="term" value="P:cell division"/>
    <property type="evidence" value="ECO:0007669"/>
    <property type="project" value="UniProtKB-KW"/>
</dbReference>
<dbReference type="Gene3D" id="3.40.850.10">
    <property type="entry name" value="Kinesin motor domain"/>
    <property type="match status" value="1"/>
</dbReference>
<keyword evidence="10 14" id="KW-0505">Motor protein</keyword>
<feature type="region of interest" description="Disordered" evidence="16">
    <location>
        <begin position="1078"/>
        <end position="1103"/>
    </location>
</feature>
<organism evidence="18 19">
    <name type="scientific">Cyphellophora europaea (strain CBS 101466)</name>
    <name type="common">Phialophora europaea</name>
    <dbReference type="NCBI Taxonomy" id="1220924"/>
    <lineage>
        <taxon>Eukaryota</taxon>
        <taxon>Fungi</taxon>
        <taxon>Dikarya</taxon>
        <taxon>Ascomycota</taxon>
        <taxon>Pezizomycotina</taxon>
        <taxon>Eurotiomycetes</taxon>
        <taxon>Chaetothyriomycetidae</taxon>
        <taxon>Chaetothyriales</taxon>
        <taxon>Cyphellophoraceae</taxon>
        <taxon>Cyphellophora</taxon>
    </lineage>
</organism>
<feature type="compositionally biased region" description="Polar residues" evidence="16">
    <location>
        <begin position="23"/>
        <end position="32"/>
    </location>
</feature>
<evidence type="ECO:0000256" key="1">
    <source>
        <dbReference type="ARBA" id="ARBA00004245"/>
    </source>
</evidence>
<dbReference type="PANTHER" id="PTHR47970:SF12">
    <property type="entry name" value="KINESIN FAMILY MEMBER 11"/>
    <property type="match status" value="1"/>
</dbReference>
<feature type="region of interest" description="Disordered" evidence="16">
    <location>
        <begin position="623"/>
        <end position="643"/>
    </location>
</feature>
<feature type="compositionally biased region" description="Basic and acidic residues" evidence="16">
    <location>
        <begin position="34"/>
        <end position="46"/>
    </location>
</feature>
<keyword evidence="3" id="KW-0597">Phosphoprotein</keyword>
<sequence>MRPPQRPASAMNTSRIGRAPSPAESNTSTMSGTKRKERDFDHDGGEETNIHVVVRCRGRSDREVKENSGVVVSTTGVKGTNVDLSMGPNAISNKTYHFDKVFSPAADQAIVFEDVVAPILNEMMSGFNCTIFAYGQTGTGKTYTMSGDMTDTLGLLSDEAGIIPRTLYSLFRRLEADEVECSVKCSFIELYNEELRDLLAADDSTKLKIYDDANRKSHSSTLVQGMEESHIKSATAGIKLLLQGSHRRQVAATKCNDLSSRSHTVFTITTYIKKSNEAGEDYICSGKLNLVDLAGSENIQRSGAENKRAAEAGLINKSLLTLGRVINALVDKSSHIPYRESKLTRLLQDSLGGRTKTCIIATVSPAKSNLEETISTLDYAFRAKNIRNKPQINSMISKKTLLKEFTTEIEKLKSELIATRQRNGVYLSNEQYEEITVESESRRILTEEQKARIETMETSLRNKVQELFNLTNTFTNLKRDNDTTRAALDSTNDVLFKTEAVLSSTKEHLEDETALRKAHQETEGRLKTIGTQLLSTVNNSVRDLDGVHSKLRRRSELHRQNRQLWQSSSEGVKELSTAIEERLGVFQSEHTDLMSKTTSRIQSFISEDRMKLQGCKDMLASKTTELERSQKSVEEQSSASRDGMNNVLEEIKELRDEVKDRVGEGLQGLNAAAAKISGEVIEELEQFHTQLHASYSTLGKDFKTLFEDMTKQLASQREENDRLRKALQDANRRNIESSRAAVSHLEASLEEERKIALDERQVLKDQMFALIESSSARQDQRLSTTVAQTKASLDASTDAFEEADKEYSTGMDIWDTQADVLLDKVTMSRDELRRKMKQDWTAIGAKNTAIQNSTKAVHGETVKIVDAQVGEMSSQMSALDEFVTRARTQNDQSHDDHIAGLLQFQLEVAQLQSEVADTIQQRDTDLQVLHNETESSTAEVLDCTDAFEAEAKEALQTIQEQLDSNMMQDYVPTGATPQKREWTYPNELPATSNHQTIIARMRGLPDPITEPSTARTPGRSPRKQGSPRKSPSKPRSPAKAKVYTDQDRPLLENMTEPIRGLSLKEINVNVAAGESQTVNLSRSTGPGQPPLKRHATAGAVLGSEKVPARLTRNRAAAVGGVENLNQSVGVGGGRRLRNSPQQ</sequence>
<evidence type="ECO:0000313" key="18">
    <source>
        <dbReference type="EMBL" id="ETN38200.1"/>
    </source>
</evidence>
<evidence type="ECO:0000256" key="14">
    <source>
        <dbReference type="PROSITE-ProRule" id="PRU00283"/>
    </source>
</evidence>
<dbReference type="GO" id="GO:0000073">
    <property type="term" value="P:initial mitotic spindle pole body separation"/>
    <property type="evidence" value="ECO:0007669"/>
    <property type="project" value="TreeGrafter"/>
</dbReference>
<feature type="domain" description="Kinesin motor" evidence="17">
    <location>
        <begin position="49"/>
        <end position="386"/>
    </location>
</feature>
<feature type="compositionally biased region" description="Basic residues" evidence="16">
    <location>
        <begin position="1020"/>
        <end position="1038"/>
    </location>
</feature>
<evidence type="ECO:0000256" key="10">
    <source>
        <dbReference type="ARBA" id="ARBA00023175"/>
    </source>
</evidence>